<organism evidence="3 4">
    <name type="scientific">Schleiferia thermophila</name>
    <dbReference type="NCBI Taxonomy" id="884107"/>
    <lineage>
        <taxon>Bacteria</taxon>
        <taxon>Pseudomonadati</taxon>
        <taxon>Bacteroidota</taxon>
        <taxon>Flavobacteriia</taxon>
        <taxon>Flavobacteriales</taxon>
        <taxon>Schleiferiaceae</taxon>
        <taxon>Schleiferia</taxon>
    </lineage>
</organism>
<dbReference type="EMDB" id="EMD-24957"/>
<dbReference type="Pfam" id="PF22827">
    <property type="entry name" value="GldL_N"/>
    <property type="match status" value="1"/>
</dbReference>
<keyword evidence="4" id="KW-1185">Reference proteome</keyword>
<evidence type="ECO:0007829" key="5">
    <source>
        <dbReference type="PDB" id="7SAU"/>
    </source>
</evidence>
<dbReference type="InterPro" id="IPR055087">
    <property type="entry name" value="GldL-like_N"/>
</dbReference>
<dbReference type="EMBL" id="QPJS01000001">
    <property type="protein sequence ID" value="RCX05219.1"/>
    <property type="molecule type" value="Genomic_DNA"/>
</dbReference>
<evidence type="ECO:0000313" key="3">
    <source>
        <dbReference type="EMBL" id="RCX05219.1"/>
    </source>
</evidence>
<dbReference type="InterPro" id="IPR019852">
    <property type="entry name" value="Motility-assoc_prot_GldL"/>
</dbReference>
<dbReference type="AlphaFoldDB" id="A0A369A7G0"/>
<reference evidence="5" key="2">
    <citation type="journal article" date="2022" name="MBio">
        <title>Structures of the Type IX Secretion/Gliding Motility Motor from across the Phylum &lt;i&gt;Bacteroidetes&lt;/i&gt;.</title>
        <authorList>
            <person name="Hennell James R."/>
            <person name="Deme J.C."/>
            <person name="Hunter A."/>
            <person name="Berks B.C."/>
            <person name="Lea S.M."/>
        </authorList>
    </citation>
    <scope>STRUCTURE BY ELECTRON MICROSCOPY (3.00 ANGSTROMS)</scope>
</reference>
<keyword evidence="1" id="KW-0812">Transmembrane</keyword>
<feature type="domain" description="Gliding motility protein GldL-like N-terminal" evidence="2">
    <location>
        <begin position="18"/>
        <end position="78"/>
    </location>
</feature>
<evidence type="ECO:0000256" key="1">
    <source>
        <dbReference type="SAM" id="Phobius"/>
    </source>
</evidence>
<name>A0A369A7G0_9FLAO</name>
<reference evidence="3 4" key="1">
    <citation type="submission" date="2018-07" db="EMBL/GenBank/DDBJ databases">
        <title>Genomic Encyclopedia of Type Strains, Phase IV (KMG-IV): sequencing the most valuable type-strain genomes for metagenomic binning, comparative biology and taxonomic classification.</title>
        <authorList>
            <person name="Goeker M."/>
        </authorList>
    </citation>
    <scope>NUCLEOTIDE SEQUENCE [LARGE SCALE GENOMIC DNA]</scope>
    <source>
        <strain evidence="3 4">DSM 21410</strain>
    </source>
</reference>
<dbReference type="NCBIfam" id="TIGR03513">
    <property type="entry name" value="GldL_gliding"/>
    <property type="match status" value="1"/>
</dbReference>
<proteinExistence type="evidence at protein level"/>
<feature type="transmembrane region" description="Helical" evidence="1">
    <location>
        <begin position="18"/>
        <end position="36"/>
    </location>
</feature>
<evidence type="ECO:0000313" key="4">
    <source>
        <dbReference type="Proteomes" id="UP000253517"/>
    </source>
</evidence>
<dbReference type="SMR" id="A0A369A7G0"/>
<dbReference type="PDB" id="7SAU">
    <property type="method" value="EM"/>
    <property type="resolution" value="3.00 A"/>
    <property type="chains" value="C/D/E/F/G=1-223"/>
</dbReference>
<dbReference type="Proteomes" id="UP000253517">
    <property type="component" value="Unassembled WGS sequence"/>
</dbReference>
<gene>
    <name evidence="3" type="ORF">DES35_101503</name>
</gene>
<keyword evidence="1" id="KW-1133">Transmembrane helix</keyword>
<protein>
    <submittedName>
        <fullName evidence="3">Protein involved in gliding motility GldL</fullName>
    </submittedName>
</protein>
<sequence length="223" mass="24237">MPLIDVNGKKFKNFLAKLYGFGASIVILGAMFKILHWTGADLMLIIGLSTEAVIFFFSAFEKPAPEYDWTLVYPELAGVEDLDSKNNALVPQGGTSLTQELDNMLKEASIDEELIKSLGDGLRKFGDAALKLNETIDAAEGTQKYTEQITLAAKHMESLNALYAVQLEGTASQMELQNALIEKLGSSIENTEKLSTELSELVTNMSALNKVYGGMLSAMGVSK</sequence>
<dbReference type="RefSeq" id="WP_051889408.1">
    <property type="nucleotide sequence ID" value="NZ_BHZF01000001.1"/>
</dbReference>
<evidence type="ECO:0000259" key="2">
    <source>
        <dbReference type="Pfam" id="PF22827"/>
    </source>
</evidence>
<feature type="transmembrane region" description="Helical" evidence="1">
    <location>
        <begin position="42"/>
        <end position="60"/>
    </location>
</feature>
<accession>A0A369A7G0</accession>
<comment type="caution">
    <text evidence="3">The sequence shown here is derived from an EMBL/GenBank/DDBJ whole genome shotgun (WGS) entry which is preliminary data.</text>
</comment>
<keyword evidence="5" id="KW-0002">3D-structure</keyword>
<keyword evidence="1" id="KW-0472">Membrane</keyword>